<feature type="region of interest" description="Disordered" evidence="2">
    <location>
        <begin position="95"/>
        <end position="142"/>
    </location>
</feature>
<feature type="region of interest" description="Disordered" evidence="2">
    <location>
        <begin position="1"/>
        <end position="80"/>
    </location>
</feature>
<organism evidence="3">
    <name type="scientific">Fagus sylvatica</name>
    <name type="common">Beechnut</name>
    <dbReference type="NCBI Taxonomy" id="28930"/>
    <lineage>
        <taxon>Eukaryota</taxon>
        <taxon>Viridiplantae</taxon>
        <taxon>Streptophyta</taxon>
        <taxon>Embryophyta</taxon>
        <taxon>Tracheophyta</taxon>
        <taxon>Spermatophyta</taxon>
        <taxon>Magnoliopsida</taxon>
        <taxon>eudicotyledons</taxon>
        <taxon>Gunneridae</taxon>
        <taxon>Pentapetalae</taxon>
        <taxon>rosids</taxon>
        <taxon>fabids</taxon>
        <taxon>Fagales</taxon>
        <taxon>Fagaceae</taxon>
        <taxon>Fagus</taxon>
    </lineage>
</organism>
<feature type="compositionally biased region" description="Acidic residues" evidence="2">
    <location>
        <begin position="18"/>
        <end position="35"/>
    </location>
</feature>
<proteinExistence type="predicted"/>
<gene>
    <name evidence="4" type="ORF">FSB_LOCUS10656</name>
    <name evidence="3" type="ORF">FSB_LOCUS4081</name>
</gene>
<feature type="coiled-coil region" evidence="1">
    <location>
        <begin position="268"/>
        <end position="295"/>
    </location>
</feature>
<feature type="compositionally biased region" description="Basic and acidic residues" evidence="2">
    <location>
        <begin position="7"/>
        <end position="17"/>
    </location>
</feature>
<evidence type="ECO:0000313" key="3">
    <source>
        <dbReference type="EMBL" id="SPC76199.1"/>
    </source>
</evidence>
<feature type="compositionally biased region" description="Low complexity" evidence="2">
    <location>
        <begin position="118"/>
        <end position="135"/>
    </location>
</feature>
<keyword evidence="1" id="KW-0175">Coiled coil</keyword>
<name>A0A2N9ENM8_FAGSY</name>
<sequence length="312" mass="35282">MFINDDLANREWDTNSDHEEEIPSNDEIESDQEEESPSHNDTDSDKEDESPSNYEFDSGRGRGRGLGQGQGRGLGQGRGQEHIGQDMLLRFTDQEEETKLGSEMSHPRNGEPHEVVDSTPHSASPGAPSASSTMSNKRKRGRNQCKDFAWKRALGIIPITILPNTQGVVGPNATTFTTRVGYIVWNYAKFHHFSWTKVPEDHVQILKNRLGNKMLQLLADENVDLSEDAIVSQVLGTRSGYAIGQRKFVIPITFFSRSHYQREDNSELASCKQELTETKERVIHLEDKIEQNQVQTQHQIEELKRCLLAARP</sequence>
<dbReference type="PANTHER" id="PTHR33499">
    <property type="entry name" value="OS12G0282400 PROTEIN-RELATED"/>
    <property type="match status" value="1"/>
</dbReference>
<feature type="compositionally biased region" description="Basic and acidic residues" evidence="2">
    <location>
        <begin position="97"/>
        <end position="116"/>
    </location>
</feature>
<feature type="compositionally biased region" description="Gly residues" evidence="2">
    <location>
        <begin position="64"/>
        <end position="78"/>
    </location>
</feature>
<evidence type="ECO:0000313" key="4">
    <source>
        <dbReference type="EMBL" id="SPC82774.1"/>
    </source>
</evidence>
<dbReference type="EMBL" id="OIVN01000203">
    <property type="protein sequence ID" value="SPC76199.1"/>
    <property type="molecule type" value="Genomic_DNA"/>
</dbReference>
<evidence type="ECO:0000256" key="2">
    <source>
        <dbReference type="SAM" id="MobiDB-lite"/>
    </source>
</evidence>
<reference evidence="3" key="1">
    <citation type="submission" date="2018-02" db="EMBL/GenBank/DDBJ databases">
        <authorList>
            <person name="Cohen D.B."/>
            <person name="Kent A.D."/>
        </authorList>
    </citation>
    <scope>NUCLEOTIDE SEQUENCE</scope>
</reference>
<protein>
    <submittedName>
        <fullName evidence="3">Uncharacterized protein</fullName>
    </submittedName>
</protein>
<dbReference type="AlphaFoldDB" id="A0A2N9ENM8"/>
<accession>A0A2N9ENM8</accession>
<dbReference type="PANTHER" id="PTHR33499:SF11">
    <property type="entry name" value="NO APICAL MERISTEM-ASSOCIATED C-TERMINAL DOMAIN-CONTAINING PROTEIN"/>
    <property type="match status" value="1"/>
</dbReference>
<evidence type="ECO:0000256" key="1">
    <source>
        <dbReference type="SAM" id="Coils"/>
    </source>
</evidence>
<dbReference type="EMBL" id="OIVN01000599">
    <property type="protein sequence ID" value="SPC82774.1"/>
    <property type="molecule type" value="Genomic_DNA"/>
</dbReference>